<dbReference type="AlphaFoldDB" id="A0A9J6GP82"/>
<dbReference type="Gene3D" id="3.40.390.10">
    <property type="entry name" value="Collagenase (Catalytic Domain)"/>
    <property type="match status" value="2"/>
</dbReference>
<evidence type="ECO:0000256" key="1">
    <source>
        <dbReference type="ARBA" id="ARBA00007357"/>
    </source>
</evidence>
<dbReference type="PANTHER" id="PTHR11733:SF241">
    <property type="entry name" value="GH26575P-RELATED"/>
    <property type="match status" value="1"/>
</dbReference>
<dbReference type="InterPro" id="IPR042089">
    <property type="entry name" value="Peptidase_M13_dom_2"/>
</dbReference>
<accession>A0A9J6GP82</accession>
<dbReference type="SUPFAM" id="SSF55486">
    <property type="entry name" value="Metalloproteases ('zincins'), catalytic domain"/>
    <property type="match status" value="2"/>
</dbReference>
<proteinExistence type="inferred from homology"/>
<keyword evidence="4" id="KW-1185">Reference proteome</keyword>
<dbReference type="InterPro" id="IPR024079">
    <property type="entry name" value="MetalloPept_cat_dom_sf"/>
</dbReference>
<reference evidence="3 4" key="1">
    <citation type="journal article" date="2020" name="Cell">
        <title>Large-Scale Comparative Analyses of Tick Genomes Elucidate Their Genetic Diversity and Vector Capacities.</title>
        <authorList>
            <consortium name="Tick Genome and Microbiome Consortium (TIGMIC)"/>
            <person name="Jia N."/>
            <person name="Wang J."/>
            <person name="Shi W."/>
            <person name="Du L."/>
            <person name="Sun Y."/>
            <person name="Zhan W."/>
            <person name="Jiang J.F."/>
            <person name="Wang Q."/>
            <person name="Zhang B."/>
            <person name="Ji P."/>
            <person name="Bell-Sakyi L."/>
            <person name="Cui X.M."/>
            <person name="Yuan T.T."/>
            <person name="Jiang B.G."/>
            <person name="Yang W.F."/>
            <person name="Lam T.T."/>
            <person name="Chang Q.C."/>
            <person name="Ding S.J."/>
            <person name="Wang X.J."/>
            <person name="Zhu J.G."/>
            <person name="Ruan X.D."/>
            <person name="Zhao L."/>
            <person name="Wei J.T."/>
            <person name="Ye R.Z."/>
            <person name="Que T.C."/>
            <person name="Du C.H."/>
            <person name="Zhou Y.H."/>
            <person name="Cheng J.X."/>
            <person name="Dai P.F."/>
            <person name="Guo W.B."/>
            <person name="Han X.H."/>
            <person name="Huang E.J."/>
            <person name="Li L.F."/>
            <person name="Wei W."/>
            <person name="Gao Y.C."/>
            <person name="Liu J.Z."/>
            <person name="Shao H.Z."/>
            <person name="Wang X."/>
            <person name="Wang C.C."/>
            <person name="Yang T.C."/>
            <person name="Huo Q.B."/>
            <person name="Li W."/>
            <person name="Chen H.Y."/>
            <person name="Chen S.E."/>
            <person name="Zhou L.G."/>
            <person name="Ni X.B."/>
            <person name="Tian J.H."/>
            <person name="Sheng Y."/>
            <person name="Liu T."/>
            <person name="Pan Y.S."/>
            <person name="Xia L.Y."/>
            <person name="Li J."/>
            <person name="Zhao F."/>
            <person name="Cao W.C."/>
        </authorList>
    </citation>
    <scope>NUCLEOTIDE SEQUENCE [LARGE SCALE GENOMIC DNA]</scope>
    <source>
        <strain evidence="3">HaeL-2018</strain>
    </source>
</reference>
<dbReference type="OrthoDB" id="6489430at2759"/>
<gene>
    <name evidence="3" type="ORF">HPB48_019203</name>
</gene>
<evidence type="ECO:0000313" key="3">
    <source>
        <dbReference type="EMBL" id="KAH9377098.1"/>
    </source>
</evidence>
<dbReference type="Gene3D" id="1.10.1380.10">
    <property type="entry name" value="Neutral endopeptidase , domain2"/>
    <property type="match status" value="1"/>
</dbReference>
<dbReference type="EMBL" id="JABSTR010000008">
    <property type="protein sequence ID" value="KAH9377098.1"/>
    <property type="molecule type" value="Genomic_DNA"/>
</dbReference>
<dbReference type="GO" id="GO:0005886">
    <property type="term" value="C:plasma membrane"/>
    <property type="evidence" value="ECO:0007669"/>
    <property type="project" value="TreeGrafter"/>
</dbReference>
<dbReference type="InterPro" id="IPR000718">
    <property type="entry name" value="Peptidase_M13"/>
</dbReference>
<feature type="domain" description="Peptidase M13 N-terminal" evidence="2">
    <location>
        <begin position="79"/>
        <end position="254"/>
    </location>
</feature>
<name>A0A9J6GP82_HAELO</name>
<protein>
    <recommendedName>
        <fullName evidence="2">Peptidase M13 N-terminal domain-containing protein</fullName>
    </recommendedName>
</protein>
<comment type="caution">
    <text evidence="3">The sequence shown here is derived from an EMBL/GenBank/DDBJ whole genome shotgun (WGS) entry which is preliminary data.</text>
</comment>
<dbReference type="GO" id="GO:0016485">
    <property type="term" value="P:protein processing"/>
    <property type="evidence" value="ECO:0007669"/>
    <property type="project" value="TreeGrafter"/>
</dbReference>
<dbReference type="Proteomes" id="UP000821853">
    <property type="component" value="Unassembled WGS sequence"/>
</dbReference>
<evidence type="ECO:0000313" key="4">
    <source>
        <dbReference type="Proteomes" id="UP000821853"/>
    </source>
</evidence>
<dbReference type="VEuPathDB" id="VectorBase:HLOH_051254"/>
<dbReference type="PANTHER" id="PTHR11733">
    <property type="entry name" value="ZINC METALLOPROTEASE FAMILY M13 NEPRILYSIN-RELATED"/>
    <property type="match status" value="1"/>
</dbReference>
<dbReference type="Pfam" id="PF05649">
    <property type="entry name" value="Peptidase_M13_N"/>
    <property type="match status" value="1"/>
</dbReference>
<evidence type="ECO:0000259" key="2">
    <source>
        <dbReference type="Pfam" id="PF05649"/>
    </source>
</evidence>
<dbReference type="GO" id="GO:0004222">
    <property type="term" value="F:metalloendopeptidase activity"/>
    <property type="evidence" value="ECO:0007669"/>
    <property type="project" value="InterPro"/>
</dbReference>
<dbReference type="InterPro" id="IPR008753">
    <property type="entry name" value="Peptidase_M13_N"/>
</dbReference>
<dbReference type="PROSITE" id="PS51885">
    <property type="entry name" value="NEPRILYSIN"/>
    <property type="match status" value="1"/>
</dbReference>
<comment type="similarity">
    <text evidence="1">Belongs to the peptidase M13 family.</text>
</comment>
<sequence length="653" mass="73115">MKYLITRLSFEERMLYPLTACLLVAFFIFLVCILLPGANSSSKEPNALNKPFGAVCLSPRCIKDAVYLNSLLSWDHVNPCRDFYAFVCRQWTGSYTASEPGYFVSSDDNYVAYLEGRLHELLQNAPQGTNDSAVQSASELYRKCVDEKSIESYKWDPLLELMSQAFLDGFPFTPPIRHSLDVWKTAARLLRITGTSTLFSVEVSSHPSDPNRDVVFMGPPRLVMTFDNADINSISRLYTEAAFAAVRALKKEYVPPVFIAKIAEFASELEKLVGSAPSSNAPKWIKVHDLLMISVLEVFNGSTIVDFDNESHAMTSTARSSTVDVELGYHAGNCACELWKKLLSLSHTPLSSPTLTPALLLPDLLLWLTQFSGNFGESIESSPHFTPESKLAIRSVLAATSIRALGPEWVKDKASMDAYVQKLARINSAGNALDTYVRFYEHAFQTSLRLRPPQRWSRSAFSPNCWYEPNPDTIYVPILAFNISDTLGGGNEELQLSRLAPRLYRCAFAFLLSKKELRMPGKVPSWFTGETERTLRSLEACIDRGQEPRDAGFRRTREVLAVNFAFDLFMKAVRGLRDPFSLQLAGNRTLNDKQLFFLSLVLQACEQSGEYENRASTTGHDWNMALSNTKYFGDAYACPPGSPMNTKEKCVLT</sequence>
<organism evidence="3 4">
    <name type="scientific">Haemaphysalis longicornis</name>
    <name type="common">Bush tick</name>
    <dbReference type="NCBI Taxonomy" id="44386"/>
    <lineage>
        <taxon>Eukaryota</taxon>
        <taxon>Metazoa</taxon>
        <taxon>Ecdysozoa</taxon>
        <taxon>Arthropoda</taxon>
        <taxon>Chelicerata</taxon>
        <taxon>Arachnida</taxon>
        <taxon>Acari</taxon>
        <taxon>Parasitiformes</taxon>
        <taxon>Ixodida</taxon>
        <taxon>Ixodoidea</taxon>
        <taxon>Ixodidae</taxon>
        <taxon>Haemaphysalinae</taxon>
        <taxon>Haemaphysalis</taxon>
    </lineage>
</organism>